<keyword evidence="5" id="KW-0325">Glycoprotein</keyword>
<keyword evidence="8" id="KW-1185">Reference proteome</keyword>
<keyword evidence="2 6" id="KW-0732">Signal</keyword>
<protein>
    <submittedName>
        <fullName evidence="9">Peritrophin-1</fullName>
    </submittedName>
</protein>
<evidence type="ECO:0000256" key="5">
    <source>
        <dbReference type="ARBA" id="ARBA00023180"/>
    </source>
</evidence>
<dbReference type="GO" id="GO:0008061">
    <property type="term" value="F:chitin binding"/>
    <property type="evidence" value="ECO:0007669"/>
    <property type="project" value="UniProtKB-KW"/>
</dbReference>
<evidence type="ECO:0000313" key="8">
    <source>
        <dbReference type="Proteomes" id="UP000085678"/>
    </source>
</evidence>
<feature type="chain" id="PRO_5010302738" evidence="6">
    <location>
        <begin position="18"/>
        <end position="217"/>
    </location>
</feature>
<gene>
    <name evidence="9" type="primary">LOC106174694</name>
</gene>
<dbReference type="PROSITE" id="PS50940">
    <property type="entry name" value="CHIT_BIND_II"/>
    <property type="match status" value="3"/>
</dbReference>
<proteinExistence type="predicted"/>
<dbReference type="Gene3D" id="2.170.140.10">
    <property type="entry name" value="Chitin binding domain"/>
    <property type="match status" value="3"/>
</dbReference>
<feature type="domain" description="Chitin-binding type-2" evidence="7">
    <location>
        <begin position="148"/>
        <end position="204"/>
    </location>
</feature>
<dbReference type="KEGG" id="lak:106174694"/>
<feature type="domain" description="Chitin-binding type-2" evidence="7">
    <location>
        <begin position="89"/>
        <end position="142"/>
    </location>
</feature>
<reference evidence="9" key="1">
    <citation type="submission" date="2025-08" db="UniProtKB">
        <authorList>
            <consortium name="RefSeq"/>
        </authorList>
    </citation>
    <scope>IDENTIFICATION</scope>
    <source>
        <tissue evidence="9">Gonads</tissue>
    </source>
</reference>
<dbReference type="SMART" id="SM00494">
    <property type="entry name" value="ChtBD2"/>
    <property type="match status" value="3"/>
</dbReference>
<feature type="signal peptide" evidence="6">
    <location>
        <begin position="1"/>
        <end position="17"/>
    </location>
</feature>
<dbReference type="InterPro" id="IPR036508">
    <property type="entry name" value="Chitin-bd_dom_sf"/>
</dbReference>
<keyword evidence="3" id="KW-0677">Repeat</keyword>
<evidence type="ECO:0000256" key="6">
    <source>
        <dbReference type="SAM" id="SignalP"/>
    </source>
</evidence>
<dbReference type="GO" id="GO:0005576">
    <property type="term" value="C:extracellular region"/>
    <property type="evidence" value="ECO:0007669"/>
    <property type="project" value="InterPro"/>
</dbReference>
<dbReference type="GeneID" id="106174694"/>
<dbReference type="InterPro" id="IPR002557">
    <property type="entry name" value="Chitin-bd_dom"/>
</dbReference>
<dbReference type="InParanoid" id="A0A1S3JP84"/>
<dbReference type="STRING" id="7574.A0A1S3JP84"/>
<dbReference type="RefSeq" id="XP_013411809.1">
    <property type="nucleotide sequence ID" value="XM_013556355.1"/>
</dbReference>
<evidence type="ECO:0000259" key="7">
    <source>
        <dbReference type="PROSITE" id="PS50940"/>
    </source>
</evidence>
<dbReference type="OrthoDB" id="9987187at2759"/>
<evidence type="ECO:0000313" key="9">
    <source>
        <dbReference type="RefSeq" id="XP_013411809.1"/>
    </source>
</evidence>
<dbReference type="PANTHER" id="PTHR23301:SF0">
    <property type="entry name" value="CHITIN-BINDING TYPE-2 DOMAIN-CONTAINING PROTEIN-RELATED"/>
    <property type="match status" value="1"/>
</dbReference>
<keyword evidence="1" id="KW-0147">Chitin-binding</keyword>
<dbReference type="PANTHER" id="PTHR23301">
    <property type="entry name" value="CHITIN BINDING PERITROPHIN-A"/>
    <property type="match status" value="1"/>
</dbReference>
<dbReference type="Pfam" id="PF01607">
    <property type="entry name" value="CBM_14"/>
    <property type="match status" value="3"/>
</dbReference>
<dbReference type="OMA" id="PGLWVRD"/>
<dbReference type="InterPro" id="IPR051940">
    <property type="entry name" value="Chitin_bind-dev_reg"/>
</dbReference>
<evidence type="ECO:0000256" key="2">
    <source>
        <dbReference type="ARBA" id="ARBA00022729"/>
    </source>
</evidence>
<dbReference type="AlphaFoldDB" id="A0A1S3JP84"/>
<evidence type="ECO:0000256" key="3">
    <source>
        <dbReference type="ARBA" id="ARBA00022737"/>
    </source>
</evidence>
<sequence>MLATGVIFAGLILAVHCGVELDPPCVEADGIFGDIYDCTKYVVCVGGKVSLVLQCPHYKKWDRWDAQCVVPEKADCSRPYYDTAAYKKEHVCYDGEEADPENCAGFLICRWNVLARMTCPGNLLWDDYKKSCESPDEVQCGARPVLRNEVCPHPSGDYEEPAGCSQYLTCKNYLVYRYRPCPKGLVYNDYAKACDWPRNVQCGYRPLYSDKIDHVFH</sequence>
<name>A0A1S3JP84_LINAN</name>
<feature type="domain" description="Chitin-binding type-2" evidence="7">
    <location>
        <begin position="22"/>
        <end position="78"/>
    </location>
</feature>
<evidence type="ECO:0000256" key="1">
    <source>
        <dbReference type="ARBA" id="ARBA00022669"/>
    </source>
</evidence>
<evidence type="ECO:0000256" key="4">
    <source>
        <dbReference type="ARBA" id="ARBA00023157"/>
    </source>
</evidence>
<accession>A0A1S3JP84</accession>
<organism evidence="8 9">
    <name type="scientific">Lingula anatina</name>
    <name type="common">Brachiopod</name>
    <name type="synonym">Lingula unguis</name>
    <dbReference type="NCBI Taxonomy" id="7574"/>
    <lineage>
        <taxon>Eukaryota</taxon>
        <taxon>Metazoa</taxon>
        <taxon>Spiralia</taxon>
        <taxon>Lophotrochozoa</taxon>
        <taxon>Brachiopoda</taxon>
        <taxon>Linguliformea</taxon>
        <taxon>Lingulata</taxon>
        <taxon>Lingulida</taxon>
        <taxon>Linguloidea</taxon>
        <taxon>Lingulidae</taxon>
        <taxon>Lingula</taxon>
    </lineage>
</organism>
<keyword evidence="4" id="KW-1015">Disulfide bond</keyword>
<dbReference type="FunCoup" id="A0A1S3JP84">
    <property type="interactions" value="22"/>
</dbReference>
<dbReference type="Proteomes" id="UP000085678">
    <property type="component" value="Unplaced"/>
</dbReference>
<dbReference type="SUPFAM" id="SSF57625">
    <property type="entry name" value="Invertebrate chitin-binding proteins"/>
    <property type="match status" value="3"/>
</dbReference>